<keyword evidence="3" id="KW-0677">Repeat</keyword>
<dbReference type="InterPro" id="IPR003591">
    <property type="entry name" value="Leu-rich_rpt_typical-subtyp"/>
</dbReference>
<dbReference type="SMART" id="SM00369">
    <property type="entry name" value="LRR_TYP"/>
    <property type="match status" value="6"/>
</dbReference>
<proteinExistence type="predicted"/>
<dbReference type="FunFam" id="3.80.10.10:FF:000095">
    <property type="entry name" value="LRR receptor-like serine/threonine-protein kinase GSO1"/>
    <property type="match status" value="1"/>
</dbReference>
<dbReference type="Pfam" id="PF13855">
    <property type="entry name" value="LRR_8"/>
    <property type="match status" value="2"/>
</dbReference>
<comment type="caution">
    <text evidence="7">The sequence shown here is derived from an EMBL/GenBank/DDBJ whole genome shotgun (WGS) entry which is preliminary data.</text>
</comment>
<evidence type="ECO:0000256" key="2">
    <source>
        <dbReference type="ARBA" id="ARBA00022729"/>
    </source>
</evidence>
<dbReference type="PANTHER" id="PTHR48060:SF21">
    <property type="entry name" value="L DOMAIN-LIKE PROTEIN"/>
    <property type="match status" value="1"/>
</dbReference>
<sequence>MNGTMEESEGQQPYPAPPSMSNLSGHVGPAVTTPAATDDTVTIASESTAMSSLPPPPQEYASATQLVPTESAPVVAATSEPGVGVPPIGTSPAVVTNPYSAGLPITAQSVPIVAPPVSVGQVPVSTFPLENGGSGTALSSYQNTPSIPPSHEAAVNGDLTMQPRRAVSALGGNAVYIDEDEGGKQNAFMRTAPPPNAFLAVAKSTLSPATSGEDGEMHNVDMVTPTSSADQYEDNGDYGESMNTRSLPLGVPDPDGEDDHPRNTQHSLPNPEDLKLELGASSSQSICLKNPHLFFVVLLGGLFFLILGLAIGLTQQTRTEPNSATFHGGDMRLNFVLEFLEANWISDAADLKDGKSPQFKAARWIAVDDKLELGIPRLSPSENDESYAFVSRYVMAVLYYATNGHSWKHDLSFLSEKKTCDWFQVFAPPVGQLGVLCNRNSQQIVGFSFVSNNLEGSLPKELSHLTSVTYMESIGNSLTGSIPDDFQRLTSLQTMVMAFNALTGKLPNWFDKLPKIAFLYLSNNMLTGTIPETLTQSTALSVLALDDNNFKGSVNNVWNLSKLEYLYLEDNDFTGNLPELIHTTHPLLINLDLSSNNIAGLLPTDLFRLERIEIIDLHNNAFVGPFPRDINPDQVTLRFVALHENGLSGSIPQTIGHLHKLTHLDLSSNLFTGIIPMEIDHLTDLTYLFLGENNFRKGKIPSWVYGMTQLRELSLKTTQRTGTISDVIAAMDNLVLLDLDDNELTGAIPPDIGMLTNLQFLLLNRNQLTQALPANMNNMESLRFLLLNNNRLVGDISAMCSIESLSIVYVDCGEISCPEDCCKCCSDGVQCHEYDQISNLDPIWEAGYERQFFDFTEATDGVFTLEDDDFIVEGADLP</sequence>
<evidence type="ECO:0000313" key="8">
    <source>
        <dbReference type="Proteomes" id="UP000693970"/>
    </source>
</evidence>
<keyword evidence="4 6" id="KW-0472">Membrane</keyword>
<dbReference type="Proteomes" id="UP000693970">
    <property type="component" value="Unassembled WGS sequence"/>
</dbReference>
<evidence type="ECO:0000313" key="7">
    <source>
        <dbReference type="EMBL" id="KAG7374152.1"/>
    </source>
</evidence>
<dbReference type="FunFam" id="3.80.10.10:FF:000383">
    <property type="entry name" value="Leucine-rich repeat receptor protein kinase EMS1"/>
    <property type="match status" value="1"/>
</dbReference>
<organism evidence="7 8">
    <name type="scientific">Nitzschia inconspicua</name>
    <dbReference type="NCBI Taxonomy" id="303405"/>
    <lineage>
        <taxon>Eukaryota</taxon>
        <taxon>Sar</taxon>
        <taxon>Stramenopiles</taxon>
        <taxon>Ochrophyta</taxon>
        <taxon>Bacillariophyta</taxon>
        <taxon>Bacillariophyceae</taxon>
        <taxon>Bacillariophycidae</taxon>
        <taxon>Bacillariales</taxon>
        <taxon>Bacillariaceae</taxon>
        <taxon>Nitzschia</taxon>
    </lineage>
</organism>
<dbReference type="AlphaFoldDB" id="A0A9K3M581"/>
<keyword evidence="1" id="KW-0433">Leucine-rich repeat</keyword>
<feature type="region of interest" description="Disordered" evidence="5">
    <location>
        <begin position="207"/>
        <end position="274"/>
    </location>
</feature>
<keyword evidence="8" id="KW-1185">Reference proteome</keyword>
<dbReference type="Pfam" id="PF00560">
    <property type="entry name" value="LRR_1"/>
    <property type="match status" value="3"/>
</dbReference>
<keyword evidence="6" id="KW-1133">Transmembrane helix</keyword>
<feature type="transmembrane region" description="Helical" evidence="6">
    <location>
        <begin position="293"/>
        <end position="313"/>
    </location>
</feature>
<evidence type="ECO:0000256" key="3">
    <source>
        <dbReference type="ARBA" id="ARBA00022737"/>
    </source>
</evidence>
<protein>
    <submittedName>
        <fullName evidence="7">Two component regulator</fullName>
    </submittedName>
</protein>
<keyword evidence="2" id="KW-0732">Signal</keyword>
<dbReference type="InterPro" id="IPR001611">
    <property type="entry name" value="Leu-rich_rpt"/>
</dbReference>
<dbReference type="PANTHER" id="PTHR48060">
    <property type="entry name" value="DNA DAMAGE-REPAIR/TOLERATION PROTEIN DRT100"/>
    <property type="match status" value="1"/>
</dbReference>
<accession>A0A9K3M581</accession>
<dbReference type="EMBL" id="JAGRRH010000001">
    <property type="protein sequence ID" value="KAG7374152.1"/>
    <property type="molecule type" value="Genomic_DNA"/>
</dbReference>
<name>A0A9K3M581_9STRA</name>
<reference evidence="7" key="1">
    <citation type="journal article" date="2021" name="Sci. Rep.">
        <title>Diploid genomic architecture of Nitzschia inconspicua, an elite biomass production diatom.</title>
        <authorList>
            <person name="Oliver A."/>
            <person name="Podell S."/>
            <person name="Pinowska A."/>
            <person name="Traller J.C."/>
            <person name="Smith S.R."/>
            <person name="McClure R."/>
            <person name="Beliaev A."/>
            <person name="Bohutskyi P."/>
            <person name="Hill E.A."/>
            <person name="Rabines A."/>
            <person name="Zheng H."/>
            <person name="Allen L.Z."/>
            <person name="Kuo A."/>
            <person name="Grigoriev I.V."/>
            <person name="Allen A.E."/>
            <person name="Hazlebeck D."/>
            <person name="Allen E.E."/>
        </authorList>
    </citation>
    <scope>NUCLEOTIDE SEQUENCE</scope>
    <source>
        <strain evidence="7">Hildebrandi</strain>
    </source>
</reference>
<gene>
    <name evidence="7" type="ORF">IV203_013247</name>
</gene>
<evidence type="ECO:0000256" key="1">
    <source>
        <dbReference type="ARBA" id="ARBA00022614"/>
    </source>
</evidence>
<evidence type="ECO:0000256" key="5">
    <source>
        <dbReference type="SAM" id="MobiDB-lite"/>
    </source>
</evidence>
<feature type="region of interest" description="Disordered" evidence="5">
    <location>
        <begin position="1"/>
        <end position="66"/>
    </location>
</feature>
<reference evidence="7" key="2">
    <citation type="submission" date="2021-04" db="EMBL/GenBank/DDBJ databases">
        <authorList>
            <person name="Podell S."/>
        </authorList>
    </citation>
    <scope>NUCLEOTIDE SEQUENCE</scope>
    <source>
        <strain evidence="7">Hildebrandi</strain>
    </source>
</reference>
<evidence type="ECO:0000256" key="6">
    <source>
        <dbReference type="SAM" id="Phobius"/>
    </source>
</evidence>
<dbReference type="InterPro" id="IPR053211">
    <property type="entry name" value="DNA_repair-toleration"/>
</dbReference>
<feature type="compositionally biased region" description="Low complexity" evidence="5">
    <location>
        <begin position="29"/>
        <end position="42"/>
    </location>
</feature>
<evidence type="ECO:0000256" key="4">
    <source>
        <dbReference type="ARBA" id="ARBA00023136"/>
    </source>
</evidence>
<dbReference type="OrthoDB" id="676979at2759"/>
<keyword evidence="6" id="KW-0812">Transmembrane</keyword>